<reference evidence="2" key="2">
    <citation type="submission" date="2017-06" db="EMBL/GenBank/DDBJ databases">
        <title>The pomegranate genome and the genomics of punicalagin biosynthesis.</title>
        <authorList>
            <person name="Xu C."/>
        </authorList>
    </citation>
    <scope>NUCLEOTIDE SEQUENCE [LARGE SCALE GENOMIC DNA]</scope>
    <source>
        <tissue evidence="2">Fresh leaf</tissue>
    </source>
</reference>
<keyword evidence="1" id="KW-1133">Transmembrane helix</keyword>
<comment type="caution">
    <text evidence="2">The sequence shown here is derived from an EMBL/GenBank/DDBJ whole genome shotgun (WGS) entry which is preliminary data.</text>
</comment>
<dbReference type="PANTHER" id="PTHR33640">
    <property type="entry name" value="TRANSMEMBRANE PROTEIN"/>
    <property type="match status" value="1"/>
</dbReference>
<protein>
    <recommendedName>
        <fullName evidence="6">DUF4408 domain-containing protein</fullName>
    </recommendedName>
</protein>
<evidence type="ECO:0000313" key="5">
    <source>
        <dbReference type="Proteomes" id="UP000233551"/>
    </source>
</evidence>
<keyword evidence="1" id="KW-0472">Membrane</keyword>
<accession>A0A218WQG2</accession>
<proteinExistence type="predicted"/>
<name>A0A218WQG2_PUNGR</name>
<organism evidence="2 4">
    <name type="scientific">Punica granatum</name>
    <name type="common">Pomegranate</name>
    <dbReference type="NCBI Taxonomy" id="22663"/>
    <lineage>
        <taxon>Eukaryota</taxon>
        <taxon>Viridiplantae</taxon>
        <taxon>Streptophyta</taxon>
        <taxon>Embryophyta</taxon>
        <taxon>Tracheophyta</taxon>
        <taxon>Spermatophyta</taxon>
        <taxon>Magnoliopsida</taxon>
        <taxon>eudicotyledons</taxon>
        <taxon>Gunneridae</taxon>
        <taxon>Pentapetalae</taxon>
        <taxon>rosids</taxon>
        <taxon>malvids</taxon>
        <taxon>Myrtales</taxon>
        <taxon>Lythraceae</taxon>
        <taxon>Punica</taxon>
    </lineage>
</organism>
<keyword evidence="1" id="KW-0812">Transmembrane</keyword>
<sequence length="284" mass="31531">MASSSSAEFINTVKAEKAKATLRYQRMSQLKILMHVVEACVALFILISWCSGGGFSLVVDSSIDRSRRLLDLLRKPFTVFILSNIIIVVIALLSGSGAGSDRKQKTGPEANLSDRIYDEYLSRRGATHVNSVHTLVPEKSLDEVGPANNLQIVPYVAEQQEPAKPVAYKVSRVPVSSSSAVTVAEEGSPRHYRRTRSAVVAKPCRQENDWVLRRSMTENGRTTARGELARAPSVDDLSNEEFNQKVESYIARTRWFLQRELMADPTVVPKESHNNSSMAVIVRN</sequence>
<dbReference type="OrthoDB" id="1916829at2759"/>
<evidence type="ECO:0008006" key="6">
    <source>
        <dbReference type="Google" id="ProtNLM"/>
    </source>
</evidence>
<feature type="transmembrane region" description="Helical" evidence="1">
    <location>
        <begin position="77"/>
        <end position="95"/>
    </location>
</feature>
<evidence type="ECO:0000313" key="3">
    <source>
        <dbReference type="EMBL" id="PKI49865.1"/>
    </source>
</evidence>
<reference evidence="3 5" key="3">
    <citation type="submission" date="2017-11" db="EMBL/GenBank/DDBJ databases">
        <title>De-novo sequencing of pomegranate (Punica granatum L.) genome.</title>
        <authorList>
            <person name="Akparov Z."/>
            <person name="Amiraslanov A."/>
            <person name="Hajiyeva S."/>
            <person name="Abbasov M."/>
            <person name="Kaur K."/>
            <person name="Hamwieh A."/>
            <person name="Solovyev V."/>
            <person name="Salamov A."/>
            <person name="Braich B."/>
            <person name="Kosarev P."/>
            <person name="Mahmoud A."/>
            <person name="Hajiyev E."/>
            <person name="Babayeva S."/>
            <person name="Izzatullayeva V."/>
            <person name="Mammadov A."/>
            <person name="Mammadov A."/>
            <person name="Sharifova S."/>
            <person name="Ojaghi J."/>
            <person name="Eynullazada K."/>
            <person name="Bayramov B."/>
            <person name="Abdulazimova A."/>
            <person name="Shahmuradov I."/>
        </authorList>
    </citation>
    <scope>NUCLEOTIDE SEQUENCE [LARGE SCALE GENOMIC DNA]</scope>
    <source>
        <strain evidence="3">AG2017</strain>
        <strain evidence="5">cv. AG2017</strain>
        <tissue evidence="3">Leaf</tissue>
    </source>
</reference>
<dbReference type="EMBL" id="MTKT01003414">
    <property type="protein sequence ID" value="OWM75045.1"/>
    <property type="molecule type" value="Genomic_DNA"/>
</dbReference>
<dbReference type="PANTHER" id="PTHR33640:SF3">
    <property type="entry name" value="DUF4408 DOMAIN-CONTAINING PROTEIN"/>
    <property type="match status" value="1"/>
</dbReference>
<dbReference type="GeneID" id="116214495"/>
<evidence type="ECO:0000313" key="2">
    <source>
        <dbReference type="EMBL" id="OWM75045.1"/>
    </source>
</evidence>
<dbReference type="AlphaFoldDB" id="A0A218WQG2"/>
<feature type="transmembrane region" description="Helical" evidence="1">
    <location>
        <begin position="32"/>
        <end position="57"/>
    </location>
</feature>
<dbReference type="Proteomes" id="UP000233551">
    <property type="component" value="Unassembled WGS sequence"/>
</dbReference>
<keyword evidence="5" id="KW-1185">Reference proteome</keyword>
<gene>
    <name evidence="2" type="ORF">CDL15_Pgr021396</name>
    <name evidence="3" type="ORF">CRG98_029750</name>
</gene>
<evidence type="ECO:0000313" key="4">
    <source>
        <dbReference type="Proteomes" id="UP000197138"/>
    </source>
</evidence>
<reference evidence="4" key="1">
    <citation type="journal article" date="2017" name="Plant J.">
        <title>The pomegranate (Punica granatum L.) genome and the genomics of punicalagin biosynthesis.</title>
        <authorList>
            <person name="Qin G."/>
            <person name="Xu C."/>
            <person name="Ming R."/>
            <person name="Tang H."/>
            <person name="Guyot R."/>
            <person name="Kramer E.M."/>
            <person name="Hu Y."/>
            <person name="Yi X."/>
            <person name="Qi Y."/>
            <person name="Xu X."/>
            <person name="Gao Z."/>
            <person name="Pan H."/>
            <person name="Jian J."/>
            <person name="Tian Y."/>
            <person name="Yue Z."/>
            <person name="Xu Y."/>
        </authorList>
    </citation>
    <scope>NUCLEOTIDE SEQUENCE [LARGE SCALE GENOMIC DNA]</scope>
    <source>
        <strain evidence="4">cv. Dabenzi</strain>
    </source>
</reference>
<dbReference type="Proteomes" id="UP000197138">
    <property type="component" value="Unassembled WGS sequence"/>
</dbReference>
<dbReference type="EMBL" id="PGOL01002184">
    <property type="protein sequence ID" value="PKI49865.1"/>
    <property type="molecule type" value="Genomic_DNA"/>
</dbReference>
<evidence type="ECO:0000256" key="1">
    <source>
        <dbReference type="SAM" id="Phobius"/>
    </source>
</evidence>